<evidence type="ECO:0000256" key="1">
    <source>
        <dbReference type="ARBA" id="ARBA00022884"/>
    </source>
</evidence>
<dbReference type="EMBL" id="AAKN02040097">
    <property type="status" value="NOT_ANNOTATED_CDS"/>
    <property type="molecule type" value="Genomic_DNA"/>
</dbReference>
<dbReference type="EMBL" id="AAKN02040098">
    <property type="status" value="NOT_ANNOTATED_CDS"/>
    <property type="molecule type" value="Genomic_DNA"/>
</dbReference>
<dbReference type="GO" id="GO:0030626">
    <property type="term" value="F:U12 snRNA binding"/>
    <property type="evidence" value="ECO:0007669"/>
    <property type="project" value="TreeGrafter"/>
</dbReference>
<dbReference type="GO" id="GO:0097157">
    <property type="term" value="F:pre-mRNA intronic binding"/>
    <property type="evidence" value="ECO:0007669"/>
    <property type="project" value="TreeGrafter"/>
</dbReference>
<keyword evidence="1 5" id="KW-0694">RNA-binding</keyword>
<gene>
    <name evidence="8" type="primary">RBM41</name>
</gene>
<dbReference type="CDD" id="cd12239">
    <property type="entry name" value="RRM2_RBM40_like"/>
    <property type="match status" value="1"/>
</dbReference>
<evidence type="ECO:0000256" key="6">
    <source>
        <dbReference type="SAM" id="MobiDB-lite"/>
    </source>
</evidence>
<dbReference type="InterPro" id="IPR000504">
    <property type="entry name" value="RRM_dom"/>
</dbReference>
<feature type="domain" description="RRM" evidence="7">
    <location>
        <begin position="318"/>
        <end position="396"/>
    </location>
</feature>
<dbReference type="PANTHER" id="PTHR16105">
    <property type="entry name" value="RNA-BINDING REGION-CONTAINING PROTEIN 3"/>
    <property type="match status" value="1"/>
</dbReference>
<dbReference type="Pfam" id="PF00076">
    <property type="entry name" value="RRM_1"/>
    <property type="match status" value="1"/>
</dbReference>
<dbReference type="VEuPathDB" id="HostDB:ENSCPOG00000025052"/>
<dbReference type="SMART" id="SM00360">
    <property type="entry name" value="RRM"/>
    <property type="match status" value="1"/>
</dbReference>
<sequence length="422" mass="48117">PASASRVLGLQEVNSCVKSDEHVLEELETEGERQLKSLLQHQLDTSVSIEECVSKKESFAPGTMYKPFGKEAAGTMTLSQFQTLHEKDQETASLRELGLNETEIMIWKSHISGEKRTKLKATPEAIQNRLQDIEERISERQRILSLPQRFSKSKQLTRREMEIEKSLFQGADRHSFLKALYYQDESQKKNKGDPMNNLESFYQEMITKKRLEEFQVMRGEPFASCSLVSATSVSDSDTAEKPSLLQHEGEQAAQGKGPSLHVAKVTDFSPEQCWTEPKKLTQPIEFIPEDEIQRNRLSVEEIRKIPMFSSYNPGEPNKVLYLKNLSPRVTERDLVSLFARFQEKTGPPIQFQMMTGRMRGQAFITFPDKKKAWEALHLVNGYKLHGKILVIEFGKKKNQQSDLQATSPKSSITDSSIEINDS</sequence>
<dbReference type="Proteomes" id="UP000005447">
    <property type="component" value="Unassembled WGS sequence"/>
</dbReference>
<dbReference type="InterPro" id="IPR045164">
    <property type="entry name" value="RBM41/RNPC3"/>
</dbReference>
<dbReference type="GeneTree" id="ENSGT00530000063786"/>
<comment type="function">
    <text evidence="2">May bind RNA.</text>
</comment>
<dbReference type="SUPFAM" id="SSF54928">
    <property type="entry name" value="RNA-binding domain, RBD"/>
    <property type="match status" value="1"/>
</dbReference>
<dbReference type="GO" id="GO:0000398">
    <property type="term" value="P:mRNA splicing, via spliceosome"/>
    <property type="evidence" value="ECO:0007669"/>
    <property type="project" value="TreeGrafter"/>
</dbReference>
<accession>H0WCX5</accession>
<dbReference type="HOGENOM" id="CLU_054957_0_0_1"/>
<reference evidence="8" key="3">
    <citation type="submission" date="2025-09" db="UniProtKB">
        <authorList>
            <consortium name="Ensembl"/>
        </authorList>
    </citation>
    <scope>IDENTIFICATION</scope>
    <source>
        <strain evidence="8">2N</strain>
    </source>
</reference>
<dbReference type="AlphaFoldDB" id="H0WCX5"/>
<dbReference type="InterPro" id="IPR035979">
    <property type="entry name" value="RBD_domain_sf"/>
</dbReference>
<reference evidence="8" key="2">
    <citation type="submission" date="2025-08" db="UniProtKB">
        <authorList>
            <consortium name="Ensembl"/>
        </authorList>
    </citation>
    <scope>IDENTIFICATION</scope>
    <source>
        <strain evidence="8">2N</strain>
    </source>
</reference>
<protein>
    <recommendedName>
        <fullName evidence="3">RNA-binding protein 41</fullName>
    </recommendedName>
    <alternativeName>
        <fullName evidence="4">RNA-binding motif protein 41</fullName>
    </alternativeName>
</protein>
<evidence type="ECO:0000256" key="4">
    <source>
        <dbReference type="ARBA" id="ARBA00075590"/>
    </source>
</evidence>
<feature type="region of interest" description="Disordered" evidence="6">
    <location>
        <begin position="400"/>
        <end position="422"/>
    </location>
</feature>
<reference evidence="9" key="1">
    <citation type="journal article" date="2011" name="Nature">
        <title>A high-resolution map of human evolutionary constraint using 29 mammals.</title>
        <authorList>
            <person name="Lindblad-Toh K."/>
            <person name="Garber M."/>
            <person name="Zuk O."/>
            <person name="Lin M.F."/>
            <person name="Parker B.J."/>
            <person name="Washietl S."/>
            <person name="Kheradpour P."/>
            <person name="Ernst J."/>
            <person name="Jordan G."/>
            <person name="Mauceli E."/>
            <person name="Ward L.D."/>
            <person name="Lowe C.B."/>
            <person name="Holloway A.K."/>
            <person name="Clamp M."/>
            <person name="Gnerre S."/>
            <person name="Alfoldi J."/>
            <person name="Beal K."/>
            <person name="Chang J."/>
            <person name="Clawson H."/>
            <person name="Cuff J."/>
            <person name="Di Palma F."/>
            <person name="Fitzgerald S."/>
            <person name="Flicek P."/>
            <person name="Guttman M."/>
            <person name="Hubisz M.J."/>
            <person name="Jaffe D.B."/>
            <person name="Jungreis I."/>
            <person name="Kent W.J."/>
            <person name="Kostka D."/>
            <person name="Lara M."/>
            <person name="Martins A.L."/>
            <person name="Massingham T."/>
            <person name="Moltke I."/>
            <person name="Raney B.J."/>
            <person name="Rasmussen M.D."/>
            <person name="Robinson J."/>
            <person name="Stark A."/>
            <person name="Vilella A.J."/>
            <person name="Wen J."/>
            <person name="Xie X."/>
            <person name="Zody M.C."/>
            <person name="Baldwin J."/>
            <person name="Bloom T."/>
            <person name="Chin C.W."/>
            <person name="Heiman D."/>
            <person name="Nicol R."/>
            <person name="Nusbaum C."/>
            <person name="Young S."/>
            <person name="Wilkinson J."/>
            <person name="Worley K.C."/>
            <person name="Kovar C.L."/>
            <person name="Muzny D.M."/>
            <person name="Gibbs R.A."/>
            <person name="Cree A."/>
            <person name="Dihn H.H."/>
            <person name="Fowler G."/>
            <person name="Jhangiani S."/>
            <person name="Joshi V."/>
            <person name="Lee S."/>
            <person name="Lewis L.R."/>
            <person name="Nazareth L.V."/>
            <person name="Okwuonu G."/>
            <person name="Santibanez J."/>
            <person name="Warren W.C."/>
            <person name="Mardis E.R."/>
            <person name="Weinstock G.M."/>
            <person name="Wilson R.K."/>
            <person name="Delehaunty K."/>
            <person name="Dooling D."/>
            <person name="Fronik C."/>
            <person name="Fulton L."/>
            <person name="Fulton B."/>
            <person name="Graves T."/>
            <person name="Minx P."/>
            <person name="Sodergren E."/>
            <person name="Birney E."/>
            <person name="Margulies E.H."/>
            <person name="Herrero J."/>
            <person name="Green E.D."/>
            <person name="Haussler D."/>
            <person name="Siepel A."/>
            <person name="Goldman N."/>
            <person name="Pollard K.S."/>
            <person name="Pedersen J.S."/>
            <person name="Lander E.S."/>
            <person name="Kellis M."/>
        </authorList>
    </citation>
    <scope>NUCLEOTIDE SEQUENCE [LARGE SCALE GENOMIC DNA]</scope>
    <source>
        <strain evidence="9">2N</strain>
    </source>
</reference>
<name>H0WCX5_CAVPO</name>
<dbReference type="Bgee" id="ENSCPOG00000025052">
    <property type="expression patterns" value="Expressed in ovary and 13 other cell types or tissues"/>
</dbReference>
<evidence type="ECO:0000256" key="5">
    <source>
        <dbReference type="PROSITE-ProRule" id="PRU00176"/>
    </source>
</evidence>
<dbReference type="FunFam" id="3.30.70.330:FF:000252">
    <property type="entry name" value="RNA binding motif protein 41"/>
    <property type="match status" value="1"/>
</dbReference>
<organism evidence="8 9">
    <name type="scientific">Cavia porcellus</name>
    <name type="common">Guinea pig</name>
    <dbReference type="NCBI Taxonomy" id="10141"/>
    <lineage>
        <taxon>Eukaryota</taxon>
        <taxon>Metazoa</taxon>
        <taxon>Chordata</taxon>
        <taxon>Craniata</taxon>
        <taxon>Vertebrata</taxon>
        <taxon>Euteleostomi</taxon>
        <taxon>Mammalia</taxon>
        <taxon>Eutheria</taxon>
        <taxon>Euarchontoglires</taxon>
        <taxon>Glires</taxon>
        <taxon>Rodentia</taxon>
        <taxon>Hystricomorpha</taxon>
        <taxon>Caviidae</taxon>
        <taxon>Cavia</taxon>
    </lineage>
</organism>
<evidence type="ECO:0000256" key="3">
    <source>
        <dbReference type="ARBA" id="ARBA00067964"/>
    </source>
</evidence>
<dbReference type="InterPro" id="IPR012677">
    <property type="entry name" value="Nucleotide-bd_a/b_plait_sf"/>
</dbReference>
<dbReference type="EMBL" id="AAKN02040096">
    <property type="status" value="NOT_ANNOTATED_CDS"/>
    <property type="molecule type" value="Genomic_DNA"/>
</dbReference>
<dbReference type="Gene3D" id="3.30.70.330">
    <property type="match status" value="1"/>
</dbReference>
<evidence type="ECO:0000256" key="2">
    <source>
        <dbReference type="ARBA" id="ARBA00056959"/>
    </source>
</evidence>
<evidence type="ECO:0000259" key="7">
    <source>
        <dbReference type="PROSITE" id="PS50102"/>
    </source>
</evidence>
<evidence type="ECO:0000313" key="8">
    <source>
        <dbReference type="Ensembl" id="ENSCPOP00000020846.2"/>
    </source>
</evidence>
<dbReference type="PROSITE" id="PS50102">
    <property type="entry name" value="RRM"/>
    <property type="match status" value="1"/>
</dbReference>
<proteinExistence type="predicted"/>
<dbReference type="GO" id="GO:0005689">
    <property type="term" value="C:U12-type spliceosomal complex"/>
    <property type="evidence" value="ECO:0007669"/>
    <property type="project" value="TreeGrafter"/>
</dbReference>
<keyword evidence="9" id="KW-1185">Reference proteome</keyword>
<dbReference type="Ensembl" id="ENSCPOT00000022863.2">
    <property type="protein sequence ID" value="ENSCPOP00000020846.2"/>
    <property type="gene ID" value="ENSCPOG00000025052.2"/>
</dbReference>
<feature type="region of interest" description="Disordered" evidence="6">
    <location>
        <begin position="238"/>
        <end position="258"/>
    </location>
</feature>
<evidence type="ECO:0000313" key="9">
    <source>
        <dbReference type="Proteomes" id="UP000005447"/>
    </source>
</evidence>
<dbReference type="PANTHER" id="PTHR16105:SF2">
    <property type="entry name" value="RNA-BINDING PROTEIN 41"/>
    <property type="match status" value="1"/>
</dbReference>